<organism evidence="3 4">
    <name type="scientific">Cotonvirus japonicus</name>
    <dbReference type="NCBI Taxonomy" id="2811091"/>
    <lineage>
        <taxon>Viruses</taxon>
        <taxon>Varidnaviria</taxon>
        <taxon>Bamfordvirae</taxon>
        <taxon>Nucleocytoviricota</taxon>
        <taxon>Megaviricetes</taxon>
        <taxon>Imitervirales</taxon>
        <taxon>Mimiviridae</taxon>
        <taxon>Megamimivirinae</taxon>
        <taxon>Cotonvirus</taxon>
        <taxon>Cotonvirus japonicum</taxon>
    </lineage>
</organism>
<dbReference type="Pfam" id="PF12796">
    <property type="entry name" value="Ank_2"/>
    <property type="match status" value="3"/>
</dbReference>
<dbReference type="PROSITE" id="PS50088">
    <property type="entry name" value="ANK_REPEAT"/>
    <property type="match status" value="2"/>
</dbReference>
<evidence type="ECO:0000313" key="4">
    <source>
        <dbReference type="Proteomes" id="UP001321479"/>
    </source>
</evidence>
<dbReference type="PROSITE" id="PS50297">
    <property type="entry name" value="ANK_REP_REGION"/>
    <property type="match status" value="1"/>
</dbReference>
<dbReference type="Gene3D" id="1.25.40.20">
    <property type="entry name" value="Ankyrin repeat-containing domain"/>
    <property type="match status" value="4"/>
</dbReference>
<dbReference type="InterPro" id="IPR002110">
    <property type="entry name" value="Ankyrin_rpt"/>
</dbReference>
<dbReference type="Proteomes" id="UP001321479">
    <property type="component" value="Segment"/>
</dbReference>
<dbReference type="GeneID" id="80558008"/>
<dbReference type="SMART" id="SM00248">
    <property type="entry name" value="ANK"/>
    <property type="match status" value="10"/>
</dbReference>
<dbReference type="RefSeq" id="YP_010841411.1">
    <property type="nucleotide sequence ID" value="NC_079139.1"/>
</dbReference>
<evidence type="ECO:0000256" key="1">
    <source>
        <dbReference type="ARBA" id="ARBA00022737"/>
    </source>
</evidence>
<protein>
    <submittedName>
        <fullName evidence="3">Ankyrin repeat protein</fullName>
    </submittedName>
</protein>
<dbReference type="SUPFAM" id="SSF48403">
    <property type="entry name" value="Ankyrin repeat"/>
    <property type="match status" value="1"/>
</dbReference>
<dbReference type="PANTHER" id="PTHR24189">
    <property type="entry name" value="MYOTROPHIN"/>
    <property type="match status" value="1"/>
</dbReference>
<evidence type="ECO:0000256" key="2">
    <source>
        <dbReference type="ARBA" id="ARBA00023043"/>
    </source>
</evidence>
<keyword evidence="4" id="KW-1185">Reference proteome</keyword>
<accession>A0ABM7NRL2</accession>
<name>A0ABM7NRL2_9VIRU</name>
<keyword evidence="1" id="KW-0677">Repeat</keyword>
<keyword evidence="2" id="KW-0040">ANK repeat</keyword>
<evidence type="ECO:0000313" key="3">
    <source>
        <dbReference type="EMBL" id="BCS82803.1"/>
    </source>
</evidence>
<dbReference type="InterPro" id="IPR036770">
    <property type="entry name" value="Ankyrin_rpt-contain_sf"/>
</dbReference>
<dbReference type="EMBL" id="AP024483">
    <property type="protein sequence ID" value="BCS82803.1"/>
    <property type="molecule type" value="Genomic_DNA"/>
</dbReference>
<proteinExistence type="predicted"/>
<reference evidence="3 4" key="1">
    <citation type="submission" date="2021-02" db="EMBL/GenBank/DDBJ databases">
        <title>Cotonvirus japonicus, which uses Golgi apparatus of host cells for its virion factory, phylogenetically links tailed tupanvirus and icosahedral mimivirus.</title>
        <authorList>
            <person name="Takahashi H."/>
            <person name="Fukaya S."/>
            <person name="Song C."/>
            <person name="Murata K."/>
            <person name="Takemura M."/>
        </authorList>
    </citation>
    <scope>NUCLEOTIDE SEQUENCE [LARGE SCALE GENOMIC DNA]</scope>
</reference>
<sequence length="567" mass="64497">MSKTQFLTEYGYNIKFPCDPFTKCNNFSKLMHLIINEHIIGIKKIKEHFAIRNNRKKINYKNKLGWTALMIACRNCKTWSSLSTIEILLKYKADVNLKTNNGYTALMKIVANTKTDSSISAAKLLIGAGANVNETTYSNETALMIAINNINSGSNIETVKLLLENGADPNLCNNQKKSSITLAIESENTELTKLLINSANTKPSVMYEIIVSLLNIKSFDLEKLKKFFQNYANIDLDNIFMYAIKKDDCNVVKILLEYGVNPNGTNSLDEYYCNPLYYLSQNPAKNTIVLTDLLIEYGANINLCNCDGWTPLMNAIFEHNFNMAKYLLKKGADPNLQSNVSKRTSLYLLFANMKNMTVSSKNDLNNMLELLLEYGANPNLPTIKGKTVLMSVAKKFTKHNLSMALKILLDSRAYVNARDNLGNTALIFAAKKYRWTVGNLDGIIMLLEYGADYKLENNKKNNCFSYSIQGNNLSLCVDVIKKMAIKKYIHSLLCKEIHQNAHILCMNPDSIRTKMITIDWYMKNGNIENIITWKNLEIINCVSDYVCAHDYNDLRDKISEIMRHTHW</sequence>
<dbReference type="InterPro" id="IPR050745">
    <property type="entry name" value="Multifunctional_regulatory"/>
</dbReference>